<protein>
    <submittedName>
        <fullName evidence="2">Uncharacterized protein</fullName>
    </submittedName>
</protein>
<feature type="compositionally biased region" description="Basic residues" evidence="1">
    <location>
        <begin position="1"/>
        <end position="10"/>
    </location>
</feature>
<accession>A0A3G5AJ86</accession>
<feature type="compositionally biased region" description="Acidic residues" evidence="1">
    <location>
        <begin position="490"/>
        <end position="502"/>
    </location>
</feature>
<feature type="compositionally biased region" description="Basic and acidic residues" evidence="1">
    <location>
        <begin position="57"/>
        <end position="94"/>
    </location>
</feature>
<name>A0A3G5AJ86_9VIRU</name>
<feature type="compositionally biased region" description="Basic and acidic residues" evidence="1">
    <location>
        <begin position="22"/>
        <end position="42"/>
    </location>
</feature>
<feature type="compositionally biased region" description="Basic and acidic residues" evidence="1">
    <location>
        <begin position="393"/>
        <end position="422"/>
    </location>
</feature>
<reference evidence="2" key="1">
    <citation type="submission" date="2018-10" db="EMBL/GenBank/DDBJ databases">
        <title>Hidden diversity of soil giant viruses.</title>
        <authorList>
            <person name="Schulz F."/>
            <person name="Alteio L."/>
            <person name="Goudeau D."/>
            <person name="Ryan E.M."/>
            <person name="Malmstrom R.R."/>
            <person name="Blanchard J."/>
            <person name="Woyke T."/>
        </authorList>
    </citation>
    <scope>NUCLEOTIDE SEQUENCE</scope>
    <source>
        <strain evidence="2">SAV1</strain>
    </source>
</reference>
<evidence type="ECO:0000313" key="2">
    <source>
        <dbReference type="EMBL" id="AYV85489.1"/>
    </source>
</evidence>
<feature type="compositionally biased region" description="Basic residues" evidence="1">
    <location>
        <begin position="539"/>
        <end position="555"/>
    </location>
</feature>
<dbReference type="EMBL" id="MK072455">
    <property type="protein sequence ID" value="AYV85489.1"/>
    <property type="molecule type" value="Genomic_DNA"/>
</dbReference>
<evidence type="ECO:0000256" key="1">
    <source>
        <dbReference type="SAM" id="MobiDB-lite"/>
    </source>
</evidence>
<feature type="compositionally biased region" description="Acidic residues" evidence="1">
    <location>
        <begin position="455"/>
        <end position="464"/>
    </location>
</feature>
<organism evidence="2">
    <name type="scientific">Satyrvirus sp</name>
    <dbReference type="NCBI Taxonomy" id="2487771"/>
    <lineage>
        <taxon>Viruses</taxon>
        <taxon>Varidnaviria</taxon>
        <taxon>Bamfordvirae</taxon>
        <taxon>Nucleocytoviricota</taxon>
        <taxon>Megaviricetes</taxon>
        <taxon>Imitervirales</taxon>
        <taxon>Mimiviridae</taxon>
        <taxon>Megamimivirinae</taxon>
    </lineage>
</organism>
<sequence>MAKSGKKSSKKALPVSSDSEDERLNDKPTNDKTDKTDKTDKKNSKKALPVSSDSEDERLSDKPVNEKSGKSVDKPEKSNDKTNKTVDKPNEKFNSDVSSENPNKFEEKKNPIYRFKQIDFDKIVIDPSKKDSLQFVYFMNYNDQKVNAKTRIYLQTDDYMKITTHGIPRLSDEKSVTNYYSDDSKREFIKIPLDDEQEGCVKFRKYLMELDKWASSEKTKMILFGKKNADKYQYVSCIKTPHPIEDDNNNKKGKNKDKKEFPIVDYVKAKFSMKTTDDKKRVNMSKLYRMQGNKKVEITAITVTDIAKEITFLSDVKYILYHYKIWANKTSAAPGVPRQYGIGFKVIAFQYIPHISNSLNTDVDFMSSDDDETPKTKNVSKPVQKLDDDDDEVNKKDKLMKDKQSQSKDKPSKEMKEMKKNESDDEDDEDEVPETKPSKKESVDKKPNKKSSKSDDEDEDDDDVPVSKTSKTSKKESADKKPNKKSSKSDDEDEEDDDEDDIPVSKASKTSKKESNKKPNKKMASSDEEDEDEEEEIKPKKKSSTTKGKSSSKSR</sequence>
<feature type="compositionally biased region" description="Basic and acidic residues" evidence="1">
    <location>
        <begin position="433"/>
        <end position="446"/>
    </location>
</feature>
<feature type="compositionally biased region" description="Acidic residues" evidence="1">
    <location>
        <begin position="423"/>
        <end position="432"/>
    </location>
</feature>
<feature type="region of interest" description="Disordered" evidence="1">
    <location>
        <begin position="366"/>
        <end position="555"/>
    </location>
</feature>
<proteinExistence type="predicted"/>
<gene>
    <name evidence="2" type="ORF">Satyrvirus19_11</name>
</gene>
<feature type="compositionally biased region" description="Acidic residues" evidence="1">
    <location>
        <begin position="526"/>
        <end position="536"/>
    </location>
</feature>
<feature type="region of interest" description="Disordered" evidence="1">
    <location>
        <begin position="1"/>
        <end position="105"/>
    </location>
</feature>